<dbReference type="InterPro" id="IPR035897">
    <property type="entry name" value="Toll_tir_struct_dom_sf"/>
</dbReference>
<accession>A0A2S7WMX8</accession>
<dbReference type="AlphaFoldDB" id="A0A2S7WMX8"/>
<sequence>MYVGSKLKKTMNIFLSWSGEQSKKVAELLKIWLPSVIQSLKPFYSSTDIEKGKRWDNELSKKLNETEFGIIILTEENRTAPWIMFEAGALAKNIETGRVCTFLFDIKDTDVIGPLSSFQNTKSTKKDILKLLEDINETIGTNKISKEVLVRVFEKMWPDLENELKKILDSKKDKSKEELRPERELIEESLRILRNMHFRHTVFSSDDFEFDRHDKVIFDKKTEAIIFYSGENENYWIGLDQLKDTAEIIDFIFQVSAKGWCKSKHIKEFVDCLNEVSDLYFNTSAQGVICPFGSFMKINWNKKEKKKLILKEVSE</sequence>
<gene>
    <name evidence="1" type="ORF">BTO18_05495</name>
</gene>
<protein>
    <recommendedName>
        <fullName evidence="3">TIR domain-containing protein</fullName>
    </recommendedName>
</protein>
<evidence type="ECO:0000313" key="2">
    <source>
        <dbReference type="Proteomes" id="UP000238882"/>
    </source>
</evidence>
<dbReference type="Proteomes" id="UP000238882">
    <property type="component" value="Unassembled WGS sequence"/>
</dbReference>
<proteinExistence type="predicted"/>
<name>A0A2S7WMX8_9FLAO</name>
<dbReference type="OrthoDB" id="122965at2"/>
<dbReference type="EMBL" id="MSCN01000001">
    <property type="protein sequence ID" value="PQJ78672.1"/>
    <property type="molecule type" value="Genomic_DNA"/>
</dbReference>
<evidence type="ECO:0000313" key="1">
    <source>
        <dbReference type="EMBL" id="PQJ78672.1"/>
    </source>
</evidence>
<keyword evidence="2" id="KW-1185">Reference proteome</keyword>
<dbReference type="SUPFAM" id="SSF52200">
    <property type="entry name" value="Toll/Interleukin receptor TIR domain"/>
    <property type="match status" value="1"/>
</dbReference>
<dbReference type="Gene3D" id="3.40.50.10140">
    <property type="entry name" value="Toll/interleukin-1 receptor homology (TIR) domain"/>
    <property type="match status" value="1"/>
</dbReference>
<reference evidence="1 2" key="1">
    <citation type="submission" date="2016-12" db="EMBL/GenBank/DDBJ databases">
        <title>Trade-off between light-utilization and light-protection in marine flavobacteria.</title>
        <authorList>
            <person name="Kumagai Y."/>
            <person name="Yoshizawa S."/>
            <person name="Kogure K."/>
            <person name="Iwasaki W."/>
        </authorList>
    </citation>
    <scope>NUCLEOTIDE SEQUENCE [LARGE SCALE GENOMIC DNA]</scope>
    <source>
        <strain evidence="1 2">NBRC 108759</strain>
    </source>
</reference>
<comment type="caution">
    <text evidence="1">The sequence shown here is derived from an EMBL/GenBank/DDBJ whole genome shotgun (WGS) entry which is preliminary data.</text>
</comment>
<organism evidence="1 2">
    <name type="scientific">Polaribacter porphyrae</name>
    <dbReference type="NCBI Taxonomy" id="1137780"/>
    <lineage>
        <taxon>Bacteria</taxon>
        <taxon>Pseudomonadati</taxon>
        <taxon>Bacteroidota</taxon>
        <taxon>Flavobacteriia</taxon>
        <taxon>Flavobacteriales</taxon>
        <taxon>Flavobacteriaceae</taxon>
    </lineage>
</organism>
<evidence type="ECO:0008006" key="3">
    <source>
        <dbReference type="Google" id="ProtNLM"/>
    </source>
</evidence>